<evidence type="ECO:0000313" key="3">
    <source>
        <dbReference type="Proteomes" id="UP000078343"/>
    </source>
</evidence>
<dbReference type="EMBL" id="LVYI01000001">
    <property type="protein sequence ID" value="OAP64585.1"/>
    <property type="molecule type" value="Genomic_DNA"/>
</dbReference>
<feature type="compositionally biased region" description="Polar residues" evidence="1">
    <location>
        <begin position="509"/>
        <end position="522"/>
    </location>
</feature>
<feature type="compositionally biased region" description="Acidic residues" evidence="1">
    <location>
        <begin position="80"/>
        <end position="95"/>
    </location>
</feature>
<feature type="region of interest" description="Disordered" evidence="1">
    <location>
        <begin position="1"/>
        <end position="137"/>
    </location>
</feature>
<feature type="region of interest" description="Disordered" evidence="1">
    <location>
        <begin position="387"/>
        <end position="408"/>
    </location>
</feature>
<reference evidence="2 3" key="1">
    <citation type="submission" date="2016-04" db="EMBL/GenBank/DDBJ databases">
        <title>Draft genome of Fonsecaea erecta CBS 125763.</title>
        <authorList>
            <person name="Weiss V.A."/>
            <person name="Vicente V.A."/>
            <person name="Raittz R.T."/>
            <person name="Moreno L.F."/>
            <person name="De Souza E.M."/>
            <person name="Pedrosa F.O."/>
            <person name="Steffens M.B."/>
            <person name="Faoro H."/>
            <person name="Tadra-Sfeir M.Z."/>
            <person name="Najafzadeh M.J."/>
            <person name="Felipe M.S."/>
            <person name="Teixeira M."/>
            <person name="Sun J."/>
            <person name="Xi L."/>
            <person name="Gomes R."/>
            <person name="De Azevedo C.M."/>
            <person name="Salgado C.G."/>
            <person name="Da Silva M.B."/>
            <person name="Nascimento M.F."/>
            <person name="Queiroz-Telles F."/>
            <person name="Attili D.S."/>
            <person name="Gorbushina A."/>
        </authorList>
    </citation>
    <scope>NUCLEOTIDE SEQUENCE [LARGE SCALE GENOMIC DNA]</scope>
    <source>
        <strain evidence="2 3">CBS 125763</strain>
    </source>
</reference>
<dbReference type="RefSeq" id="XP_018697952.1">
    <property type="nucleotide sequence ID" value="XM_018832073.1"/>
</dbReference>
<dbReference type="GeneID" id="30004727"/>
<feature type="compositionally biased region" description="Basic and acidic residues" evidence="1">
    <location>
        <begin position="68"/>
        <end position="79"/>
    </location>
</feature>
<dbReference type="OrthoDB" id="4144646at2759"/>
<feature type="compositionally biased region" description="Polar residues" evidence="1">
    <location>
        <begin position="1"/>
        <end position="27"/>
    </location>
</feature>
<name>A0A179A032_9EURO</name>
<comment type="caution">
    <text evidence="2">The sequence shown here is derived from an EMBL/GenBank/DDBJ whole genome shotgun (WGS) entry which is preliminary data.</text>
</comment>
<protein>
    <submittedName>
        <fullName evidence="2">Uncharacterized protein</fullName>
    </submittedName>
</protein>
<sequence>MTPRNISRPPSSDLYTPSTGLNPSTEMDQVLKARKMSSASARRKKFQERQQQQALDREKLAEHKRRILIYDHMAEHVSDSTDEADGQNSADEVDMDAERSDRESSVETSSERSILTPDELAQNRAAFGKQTSSGSDQVAGLKIQIPDDEEMLQQLEVDDVHVVVPPSPKPLLQASLASWSDFRYDRYSVVLDSPLSEALSPELDNEETFSPIETATPISYQQPKSRPSLISIVSLTHRGKRRTASMQSPLSQTMPQTTERPLKRQSMSSVHSGFPAAEATLFQVPSLPENAFELIANASQESLPLSTKESTRSKADRKSSMPRLSTALNHARMSSIKSFIKTPTTATTPLPHTRSSSRPSSHMSRPSTASTSAADAYSVMKNSIASTSSSNLSSITRPATSRNASASMVGSVGSNMTALPSFPTLPADEEASDPLATRPAMQRKKSFSALRRRSESIGQAIKGLGKITTKHDPPVPTNPGLVTSKKPQPFDLSQFPTPPLPSPRLGKSSAGSFTSTRATSSGGQIGLGLRSMEGFRQR</sequence>
<organism evidence="2 3">
    <name type="scientific">Fonsecaea erecta</name>
    <dbReference type="NCBI Taxonomy" id="1367422"/>
    <lineage>
        <taxon>Eukaryota</taxon>
        <taxon>Fungi</taxon>
        <taxon>Dikarya</taxon>
        <taxon>Ascomycota</taxon>
        <taxon>Pezizomycotina</taxon>
        <taxon>Eurotiomycetes</taxon>
        <taxon>Chaetothyriomycetidae</taxon>
        <taxon>Chaetothyriales</taxon>
        <taxon>Herpotrichiellaceae</taxon>
        <taxon>Fonsecaea</taxon>
    </lineage>
</organism>
<proteinExistence type="predicted"/>
<gene>
    <name evidence="2" type="ORF">AYL99_00557</name>
</gene>
<accession>A0A179A032</accession>
<keyword evidence="3" id="KW-1185">Reference proteome</keyword>
<evidence type="ECO:0000256" key="1">
    <source>
        <dbReference type="SAM" id="MobiDB-lite"/>
    </source>
</evidence>
<dbReference type="AlphaFoldDB" id="A0A179A032"/>
<feature type="region of interest" description="Disordered" evidence="1">
    <location>
        <begin position="240"/>
        <end position="264"/>
    </location>
</feature>
<feature type="region of interest" description="Disordered" evidence="1">
    <location>
        <begin position="420"/>
        <end position="538"/>
    </location>
</feature>
<feature type="region of interest" description="Disordered" evidence="1">
    <location>
        <begin position="302"/>
        <end position="373"/>
    </location>
</feature>
<feature type="compositionally biased region" description="Polar residues" evidence="1">
    <location>
        <begin position="397"/>
        <end position="408"/>
    </location>
</feature>
<feature type="compositionally biased region" description="Basic and acidic residues" evidence="1">
    <location>
        <begin position="309"/>
        <end position="319"/>
    </location>
</feature>
<feature type="compositionally biased region" description="Low complexity" evidence="1">
    <location>
        <begin position="387"/>
        <end position="396"/>
    </location>
</feature>
<feature type="compositionally biased region" description="Polar residues" evidence="1">
    <location>
        <begin position="244"/>
        <end position="264"/>
    </location>
</feature>
<evidence type="ECO:0000313" key="2">
    <source>
        <dbReference type="EMBL" id="OAP64585.1"/>
    </source>
</evidence>
<feature type="compositionally biased region" description="Low complexity" evidence="1">
    <location>
        <begin position="342"/>
        <end position="373"/>
    </location>
</feature>
<dbReference type="Proteomes" id="UP000078343">
    <property type="component" value="Unassembled WGS sequence"/>
</dbReference>
<feature type="compositionally biased region" description="Basic and acidic residues" evidence="1">
    <location>
        <begin position="96"/>
        <end position="105"/>
    </location>
</feature>